<name>A0A9W6PI37_9ACTN</name>
<feature type="compositionally biased region" description="Basic and acidic residues" evidence="1">
    <location>
        <begin position="1"/>
        <end position="12"/>
    </location>
</feature>
<dbReference type="Proteomes" id="UP001165143">
    <property type="component" value="Unassembled WGS sequence"/>
</dbReference>
<organism evidence="2 3">
    <name type="scientific">Kitasatospora phosalacinea</name>
    <dbReference type="NCBI Taxonomy" id="2065"/>
    <lineage>
        <taxon>Bacteria</taxon>
        <taxon>Bacillati</taxon>
        <taxon>Actinomycetota</taxon>
        <taxon>Actinomycetes</taxon>
        <taxon>Kitasatosporales</taxon>
        <taxon>Streptomycetaceae</taxon>
        <taxon>Kitasatospora</taxon>
    </lineage>
</organism>
<feature type="compositionally biased region" description="Low complexity" evidence="1">
    <location>
        <begin position="13"/>
        <end position="23"/>
    </location>
</feature>
<dbReference type="AlphaFoldDB" id="A0A9W6PI37"/>
<proteinExistence type="predicted"/>
<sequence length="88" mass="9418">MRARREDSRTPDARTAAPRAARGGRAEVVVTASVLSGADEARSHGWTQPPPVAPQSNRRPRGGSGVPAKRKPGRRTSDPRRARSLGRA</sequence>
<evidence type="ECO:0000313" key="2">
    <source>
        <dbReference type="EMBL" id="GLW55252.1"/>
    </source>
</evidence>
<evidence type="ECO:0000256" key="1">
    <source>
        <dbReference type="SAM" id="MobiDB-lite"/>
    </source>
</evidence>
<gene>
    <name evidence="2" type="ORF">Kpho01_32630</name>
</gene>
<reference evidence="2" key="1">
    <citation type="submission" date="2023-02" db="EMBL/GenBank/DDBJ databases">
        <title>Kitasatospora phosalacinea NBRC 14362.</title>
        <authorList>
            <person name="Ichikawa N."/>
            <person name="Sato H."/>
            <person name="Tonouchi N."/>
        </authorList>
    </citation>
    <scope>NUCLEOTIDE SEQUENCE</scope>
    <source>
        <strain evidence="2">NBRC 14362</strain>
    </source>
</reference>
<evidence type="ECO:0000313" key="3">
    <source>
        <dbReference type="Proteomes" id="UP001165143"/>
    </source>
</evidence>
<accession>A0A9W6PI37</accession>
<feature type="region of interest" description="Disordered" evidence="1">
    <location>
        <begin position="1"/>
        <end position="88"/>
    </location>
</feature>
<protein>
    <submittedName>
        <fullName evidence="2">Uncharacterized protein</fullName>
    </submittedName>
</protein>
<comment type="caution">
    <text evidence="2">The sequence shown here is derived from an EMBL/GenBank/DDBJ whole genome shotgun (WGS) entry which is preliminary data.</text>
</comment>
<dbReference type="EMBL" id="BSRX01000017">
    <property type="protein sequence ID" value="GLW55252.1"/>
    <property type="molecule type" value="Genomic_DNA"/>
</dbReference>